<evidence type="ECO:0008006" key="4">
    <source>
        <dbReference type="Google" id="ProtNLM"/>
    </source>
</evidence>
<proteinExistence type="predicted"/>
<name>A0A1X6ZEA8_9RHOB</name>
<keyword evidence="1" id="KW-0812">Transmembrane</keyword>
<dbReference type="Proteomes" id="UP000193570">
    <property type="component" value="Unassembled WGS sequence"/>
</dbReference>
<dbReference type="EMBL" id="FWFK01000004">
    <property type="protein sequence ID" value="SLN48528.1"/>
    <property type="molecule type" value="Genomic_DNA"/>
</dbReference>
<keyword evidence="1" id="KW-0472">Membrane</keyword>
<evidence type="ECO:0000313" key="2">
    <source>
        <dbReference type="EMBL" id="SLN48528.1"/>
    </source>
</evidence>
<dbReference type="RefSeq" id="WP_085792062.1">
    <property type="nucleotide sequence ID" value="NZ_FWFK01000004.1"/>
</dbReference>
<dbReference type="OrthoDB" id="7822309at2"/>
<feature type="transmembrane region" description="Helical" evidence="1">
    <location>
        <begin position="109"/>
        <end position="135"/>
    </location>
</feature>
<dbReference type="AlphaFoldDB" id="A0A1X6ZEA8"/>
<protein>
    <recommendedName>
        <fullName evidence="4">Peptidase M48 domain-containing protein</fullName>
    </recommendedName>
</protein>
<keyword evidence="3" id="KW-1185">Reference proteome</keyword>
<gene>
    <name evidence="2" type="ORF">ROJ8625_02364</name>
</gene>
<sequence>MTALHEYQRLEATGLWRPETGAQRREVVVALGEATLTIKDFNDRVLAHWSLAAVTRAGSRLAETITYHPDGDPAETLELAASEAEMIAALERIQRAVDRSRPQPGKLRVWLSGGLAAAVVAAAVFWLPGAVVGYATAVVPEVKRAEIGGALLDRITRVSGQPCASPEALPPLRRLAARILGERRATALVVLPEGVDDTAHLPGGRILLNRALIEDPEDPDVPAGYILAEAIRAAEGDPLAELLDHAGLFASLSLLTTGALPDRALDAYAEHLLTERRAAPVDPATLLAAFETAELRATPYAYWRDVTGETTLPLIEADPRAESGSRQVLSDADWLRLQGICGA</sequence>
<keyword evidence="1" id="KW-1133">Transmembrane helix</keyword>
<reference evidence="2 3" key="1">
    <citation type="submission" date="2017-03" db="EMBL/GenBank/DDBJ databases">
        <authorList>
            <person name="Afonso C.L."/>
            <person name="Miller P.J."/>
            <person name="Scott M.A."/>
            <person name="Spackman E."/>
            <person name="Goraichik I."/>
            <person name="Dimitrov K.M."/>
            <person name="Suarez D.L."/>
            <person name="Swayne D.E."/>
        </authorList>
    </citation>
    <scope>NUCLEOTIDE SEQUENCE [LARGE SCALE GENOMIC DNA]</scope>
    <source>
        <strain evidence="2 3">CECT 8625</strain>
    </source>
</reference>
<organism evidence="2 3">
    <name type="scientific">Roseivivax jejudonensis</name>
    <dbReference type="NCBI Taxonomy" id="1529041"/>
    <lineage>
        <taxon>Bacteria</taxon>
        <taxon>Pseudomonadati</taxon>
        <taxon>Pseudomonadota</taxon>
        <taxon>Alphaproteobacteria</taxon>
        <taxon>Rhodobacterales</taxon>
        <taxon>Roseobacteraceae</taxon>
        <taxon>Roseivivax</taxon>
    </lineage>
</organism>
<evidence type="ECO:0000256" key="1">
    <source>
        <dbReference type="SAM" id="Phobius"/>
    </source>
</evidence>
<accession>A0A1X6ZEA8</accession>
<evidence type="ECO:0000313" key="3">
    <source>
        <dbReference type="Proteomes" id="UP000193570"/>
    </source>
</evidence>